<gene>
    <name evidence="1" type="ORF">QOZ84_03545</name>
</gene>
<name>A0ABT7E7E1_9FIRM</name>
<comment type="caution">
    <text evidence="1">The sequence shown here is derived from an EMBL/GenBank/DDBJ whole genome shotgun (WGS) entry which is preliminary data.</text>
</comment>
<keyword evidence="2" id="KW-1185">Reference proteome</keyword>
<reference evidence="1 2" key="1">
    <citation type="submission" date="2023-05" db="EMBL/GenBank/DDBJ databases">
        <title>Rombocin, a short stable natural nisin variant, displays selective antimicrobial activity against Listeria monocytogenes and employs dual mode of action to kill target bacterial strains.</title>
        <authorList>
            <person name="Wambui J."/>
            <person name="Stephan R."/>
            <person name="Kuipers O.P."/>
        </authorList>
    </citation>
    <scope>NUCLEOTIDE SEQUENCE [LARGE SCALE GENOMIC DNA]</scope>
    <source>
        <strain evidence="1 2">RC002</strain>
    </source>
</reference>
<dbReference type="RefSeq" id="WP_284131579.1">
    <property type="nucleotide sequence ID" value="NZ_JASKYM010000001.1"/>
</dbReference>
<dbReference type="EMBL" id="JASKYM010000001">
    <property type="protein sequence ID" value="MDK2562612.1"/>
    <property type="molecule type" value="Genomic_DNA"/>
</dbReference>
<proteinExistence type="predicted"/>
<evidence type="ECO:0000313" key="2">
    <source>
        <dbReference type="Proteomes" id="UP001301012"/>
    </source>
</evidence>
<organism evidence="1 2">
    <name type="scientific">Romboutsia sedimentorum</name>
    <dbReference type="NCBI Taxonomy" id="1368474"/>
    <lineage>
        <taxon>Bacteria</taxon>
        <taxon>Bacillati</taxon>
        <taxon>Bacillota</taxon>
        <taxon>Clostridia</taxon>
        <taxon>Peptostreptococcales</taxon>
        <taxon>Peptostreptococcaceae</taxon>
        <taxon>Romboutsia</taxon>
    </lineage>
</organism>
<sequence>MGEMYLGDSIDQYKIKNKYGKVLSPSKDIVEYNYYNLTDGIEIATNKNDNKIIRFIIDNENIKTSRGIHIGDDKNQIIKFYGENYYTRIEQGMNIIGYIDKKKEWCLEFWLGENDIIYMIRLDYKYME</sequence>
<protein>
    <submittedName>
        <fullName evidence="1">Uncharacterized protein</fullName>
    </submittedName>
</protein>
<evidence type="ECO:0000313" key="1">
    <source>
        <dbReference type="EMBL" id="MDK2562612.1"/>
    </source>
</evidence>
<accession>A0ABT7E7E1</accession>
<dbReference type="Proteomes" id="UP001301012">
    <property type="component" value="Unassembled WGS sequence"/>
</dbReference>